<dbReference type="Proteomes" id="UP000034050">
    <property type="component" value="Unassembled WGS sequence"/>
</dbReference>
<feature type="transmembrane region" description="Helical" evidence="1">
    <location>
        <begin position="407"/>
        <end position="430"/>
    </location>
</feature>
<feature type="transmembrane region" description="Helical" evidence="1">
    <location>
        <begin position="304"/>
        <end position="325"/>
    </location>
</feature>
<feature type="transmembrane region" description="Helical" evidence="1">
    <location>
        <begin position="450"/>
        <end position="470"/>
    </location>
</feature>
<gene>
    <name evidence="2" type="ORF">UV61_C0021G0013</name>
</gene>
<feature type="transmembrane region" description="Helical" evidence="1">
    <location>
        <begin position="534"/>
        <end position="553"/>
    </location>
</feature>
<sequence>MLGTVFLFITSLIVGKALFKFLRIQLQVQWVGELVVGIVATTLILFFLGFVFPLNSVVLGIELGICTLLALSFLRLPKAGRPLDEKQESIQMDPRFSARGGQAAGMTKNVVGTLKKINVKNVLLWTFFIVLVVWLFGRALYVSNTGQITAGDRLVWTDWPVHLSIASSFAWGKNFPPQNPNFAGIPLVYPFFADFLSGILLVLGASYPLAFAVPGVVLTLAFFGLFVGLAREFFDKSDNTNKTYMSFGALFLSIFWGGLGWVYWLAEVFSNETQFVSRLLAPIREYTFWQEKGLWFFTFLYSEILPQRAFLFGLPIFFLVLWLLWKGWSCGAGSRFAGDMGFAKQNSGTRGLQYYVVAGVFAGISPFFHTHTFLSLWFLTLTMFGLGGIGVILVNKGDKRNQGLRKRYLEAGFLFFLPFAALTLVQLPLFHSQFKSLPFEFGWMKGSENFFLFWFKNTGLFIPLVLLGLWKGKFGKLERLVGVSSWALFILPNLFRFAPWGYDNLKIFTYWYLLNAPFVMGALIWMWNLRRIRFINRIGVVLIFVSLTLSGVVEVGRLLDTGRMQIGLWSQEDQKIAQEIRQTTSPDSVFLTAAIHDHPVATLAGRKIVIGFPGNMWSWGIVGWSEREQDVHAMYRGGETAQALWRKYGISYIAVGDRERYFEPQLNEGFIAQHADLLLENGGNKIYKIK</sequence>
<evidence type="ECO:0008006" key="4">
    <source>
        <dbReference type="Google" id="ProtNLM"/>
    </source>
</evidence>
<proteinExistence type="predicted"/>
<evidence type="ECO:0000313" key="2">
    <source>
        <dbReference type="EMBL" id="KKS85097.1"/>
    </source>
</evidence>
<name>A0A0G1CHY3_9BACT</name>
<feature type="transmembrane region" description="Helical" evidence="1">
    <location>
        <begin position="209"/>
        <end position="231"/>
    </location>
</feature>
<keyword evidence="1" id="KW-0472">Membrane</keyword>
<feature type="transmembrane region" description="Helical" evidence="1">
    <location>
        <begin position="352"/>
        <end position="368"/>
    </location>
</feature>
<evidence type="ECO:0000256" key="1">
    <source>
        <dbReference type="SAM" id="Phobius"/>
    </source>
</evidence>
<evidence type="ECO:0000313" key="3">
    <source>
        <dbReference type="Proteomes" id="UP000034050"/>
    </source>
</evidence>
<dbReference type="AlphaFoldDB" id="A0A0G1CHY3"/>
<feature type="transmembrane region" description="Helical" evidence="1">
    <location>
        <begin position="183"/>
        <end position="203"/>
    </location>
</feature>
<feature type="transmembrane region" description="Helical" evidence="1">
    <location>
        <begin position="153"/>
        <end position="171"/>
    </location>
</feature>
<feature type="transmembrane region" description="Helical" evidence="1">
    <location>
        <begin position="6"/>
        <end position="22"/>
    </location>
</feature>
<keyword evidence="1" id="KW-0812">Transmembrane</keyword>
<feature type="transmembrane region" description="Helical" evidence="1">
    <location>
        <begin position="58"/>
        <end position="76"/>
    </location>
</feature>
<feature type="transmembrane region" description="Helical" evidence="1">
    <location>
        <begin position="34"/>
        <end position="52"/>
    </location>
</feature>
<comment type="caution">
    <text evidence="2">The sequence shown here is derived from an EMBL/GenBank/DDBJ whole genome shotgun (WGS) entry which is preliminary data.</text>
</comment>
<dbReference type="STRING" id="1618446.UV61_C0021G0013"/>
<feature type="transmembrane region" description="Helical" evidence="1">
    <location>
        <begin position="374"/>
        <end position="395"/>
    </location>
</feature>
<feature type="transmembrane region" description="Helical" evidence="1">
    <location>
        <begin position="243"/>
        <end position="266"/>
    </location>
</feature>
<feature type="transmembrane region" description="Helical" evidence="1">
    <location>
        <begin position="477"/>
        <end position="495"/>
    </location>
</feature>
<accession>A0A0G1CHY3</accession>
<feature type="transmembrane region" description="Helical" evidence="1">
    <location>
        <begin position="507"/>
        <end position="527"/>
    </location>
</feature>
<organism evidence="2 3">
    <name type="scientific">Candidatus Gottesmanbacteria bacterium GW2011_GWB1_43_11</name>
    <dbReference type="NCBI Taxonomy" id="1618446"/>
    <lineage>
        <taxon>Bacteria</taxon>
        <taxon>Candidatus Gottesmaniibacteriota</taxon>
    </lineage>
</organism>
<protein>
    <recommendedName>
        <fullName evidence="4">YYY membrane protein</fullName>
    </recommendedName>
</protein>
<keyword evidence="1" id="KW-1133">Transmembrane helix</keyword>
<dbReference type="EMBL" id="LCFD01000021">
    <property type="protein sequence ID" value="KKS85097.1"/>
    <property type="molecule type" value="Genomic_DNA"/>
</dbReference>
<feature type="transmembrane region" description="Helical" evidence="1">
    <location>
        <begin position="122"/>
        <end position="141"/>
    </location>
</feature>
<reference evidence="2 3" key="1">
    <citation type="journal article" date="2015" name="Nature">
        <title>rRNA introns, odd ribosomes, and small enigmatic genomes across a large radiation of phyla.</title>
        <authorList>
            <person name="Brown C.T."/>
            <person name="Hug L.A."/>
            <person name="Thomas B.C."/>
            <person name="Sharon I."/>
            <person name="Castelle C.J."/>
            <person name="Singh A."/>
            <person name="Wilkins M.J."/>
            <person name="Williams K.H."/>
            <person name="Banfield J.F."/>
        </authorList>
    </citation>
    <scope>NUCLEOTIDE SEQUENCE [LARGE SCALE GENOMIC DNA]</scope>
</reference>